<dbReference type="GO" id="GO:0004497">
    <property type="term" value="F:monooxygenase activity"/>
    <property type="evidence" value="ECO:0007669"/>
    <property type="project" value="InterPro"/>
</dbReference>
<protein>
    <submittedName>
        <fullName evidence="6">Cytochrome P450</fullName>
    </submittedName>
</protein>
<evidence type="ECO:0000256" key="1">
    <source>
        <dbReference type="ARBA" id="ARBA00001971"/>
    </source>
</evidence>
<reference evidence="6" key="2">
    <citation type="submission" date="2023-06" db="EMBL/GenBank/DDBJ databases">
        <authorList>
            <consortium name="Lawrence Berkeley National Laboratory"/>
            <person name="Haridas S."/>
            <person name="Hensen N."/>
            <person name="Bonometti L."/>
            <person name="Westerberg I."/>
            <person name="Brannstrom I.O."/>
            <person name="Guillou S."/>
            <person name="Cros-Aarteil S."/>
            <person name="Calhoun S."/>
            <person name="Kuo A."/>
            <person name="Mondo S."/>
            <person name="Pangilinan J."/>
            <person name="Riley R."/>
            <person name="Labutti K."/>
            <person name="Andreopoulos B."/>
            <person name="Lipzen A."/>
            <person name="Chen C."/>
            <person name="Yanf M."/>
            <person name="Daum C."/>
            <person name="Ng V."/>
            <person name="Clum A."/>
            <person name="Steindorff A."/>
            <person name="Ohm R."/>
            <person name="Martin F."/>
            <person name="Silar P."/>
            <person name="Natvig D."/>
            <person name="Lalanne C."/>
            <person name="Gautier V."/>
            <person name="Ament-Velasquez S.L."/>
            <person name="Kruys A."/>
            <person name="Hutchinson M.I."/>
            <person name="Powell A.J."/>
            <person name="Barry K."/>
            <person name="Miller A.N."/>
            <person name="Grigoriev I.V."/>
            <person name="Debuchy R."/>
            <person name="Gladieux P."/>
            <person name="Thoren M.H."/>
            <person name="Johannesson H."/>
        </authorList>
    </citation>
    <scope>NUCLEOTIDE SEQUENCE</scope>
    <source>
        <strain evidence="6">CBS 168.71</strain>
    </source>
</reference>
<keyword evidence="4" id="KW-0560">Oxidoreductase</keyword>
<dbReference type="GO" id="GO:0020037">
    <property type="term" value="F:heme binding"/>
    <property type="evidence" value="ECO:0007669"/>
    <property type="project" value="InterPro"/>
</dbReference>
<keyword evidence="7" id="KW-1185">Reference proteome</keyword>
<reference evidence="6" key="1">
    <citation type="journal article" date="2023" name="Mol. Phylogenet. Evol.">
        <title>Genome-scale phylogeny and comparative genomics of the fungal order Sordariales.</title>
        <authorList>
            <person name="Hensen N."/>
            <person name="Bonometti L."/>
            <person name="Westerberg I."/>
            <person name="Brannstrom I.O."/>
            <person name="Guillou S."/>
            <person name="Cros-Aarteil S."/>
            <person name="Calhoun S."/>
            <person name="Haridas S."/>
            <person name="Kuo A."/>
            <person name="Mondo S."/>
            <person name="Pangilinan J."/>
            <person name="Riley R."/>
            <person name="LaButti K."/>
            <person name="Andreopoulos B."/>
            <person name="Lipzen A."/>
            <person name="Chen C."/>
            <person name="Yan M."/>
            <person name="Daum C."/>
            <person name="Ng V."/>
            <person name="Clum A."/>
            <person name="Steindorff A."/>
            <person name="Ohm R.A."/>
            <person name="Martin F."/>
            <person name="Silar P."/>
            <person name="Natvig D.O."/>
            <person name="Lalanne C."/>
            <person name="Gautier V."/>
            <person name="Ament-Velasquez S.L."/>
            <person name="Kruys A."/>
            <person name="Hutchinson M.I."/>
            <person name="Powell A.J."/>
            <person name="Barry K."/>
            <person name="Miller A.N."/>
            <person name="Grigoriev I.V."/>
            <person name="Debuchy R."/>
            <person name="Gladieux P."/>
            <person name="Hiltunen Thoren M."/>
            <person name="Johannesson H."/>
        </authorList>
    </citation>
    <scope>NUCLEOTIDE SEQUENCE</scope>
    <source>
        <strain evidence="6">CBS 168.71</strain>
    </source>
</reference>
<evidence type="ECO:0000256" key="3">
    <source>
        <dbReference type="ARBA" id="ARBA00022723"/>
    </source>
</evidence>
<dbReference type="EMBL" id="JAUEPN010000002">
    <property type="protein sequence ID" value="KAK3298366.1"/>
    <property type="molecule type" value="Genomic_DNA"/>
</dbReference>
<evidence type="ECO:0000256" key="2">
    <source>
        <dbReference type="ARBA" id="ARBA00022617"/>
    </source>
</evidence>
<keyword evidence="5" id="KW-0408">Iron</keyword>
<dbReference type="AlphaFoldDB" id="A0AAE0LUM4"/>
<gene>
    <name evidence="6" type="ORF">B0H64DRAFT_73380</name>
</gene>
<dbReference type="PANTHER" id="PTHR24305">
    <property type="entry name" value="CYTOCHROME P450"/>
    <property type="match status" value="1"/>
</dbReference>
<dbReference type="GO" id="GO:0044550">
    <property type="term" value="P:secondary metabolite biosynthetic process"/>
    <property type="evidence" value="ECO:0007669"/>
    <property type="project" value="UniProtKB-ARBA"/>
</dbReference>
<dbReference type="GO" id="GO:0016705">
    <property type="term" value="F:oxidoreductase activity, acting on paired donors, with incorporation or reduction of molecular oxygen"/>
    <property type="evidence" value="ECO:0007669"/>
    <property type="project" value="InterPro"/>
</dbReference>
<dbReference type="InterPro" id="IPR036396">
    <property type="entry name" value="Cyt_P450_sf"/>
</dbReference>
<dbReference type="PANTHER" id="PTHR24305:SF235">
    <property type="entry name" value="CYTOCHROME P450 MONOOXYGENASE APDB-RELATED"/>
    <property type="match status" value="1"/>
</dbReference>
<dbReference type="GeneID" id="87845630"/>
<dbReference type="Gene3D" id="1.10.630.10">
    <property type="entry name" value="Cytochrome P450"/>
    <property type="match status" value="1"/>
</dbReference>
<dbReference type="GO" id="GO:0005506">
    <property type="term" value="F:iron ion binding"/>
    <property type="evidence" value="ECO:0007669"/>
    <property type="project" value="InterPro"/>
</dbReference>
<keyword evidence="2" id="KW-0349">Heme</keyword>
<dbReference type="Proteomes" id="UP001278766">
    <property type="component" value="Unassembled WGS sequence"/>
</dbReference>
<keyword evidence="3" id="KW-0479">Metal-binding</keyword>
<proteinExistence type="predicted"/>
<sequence length="506" mass="57129">MTSKLENAFSSMVVELPSTGIPSQYTSVALGALVLSAITWFIKASWSEDSYHFRNGAGQHIKVFPKDTRTLRYSNGKEVSEQGKQLAKDEPYLMPNRRYRDLVLVTPEQLKEFMAGDGKDHTKPRGGGMGDYAWRLLGQCVGQQSGTEKWKTMRSHFDPEFSHQATLRVEPVFKESIDNWLGHLSASTSSASFFVQDAVTTCRSLALRLLAVMSYGEVMDEETFAKLDDMTSLHRQIMGALVFNTKLMSKAYNLLPTVQRRQLQTFNRGWKQFNLEAVQRARKLCLDCPVERIYAGVEQGDMTLVEYLQSLDEMLYTNIDITGLVLACLLTNIASHPEFQARLRSEILEEKQKPGYTPSAYSAKQETLLNYVTLESIRLNPALHFSPVACTAEDKTIGGYRIPALTTCTTDVWRINTDRGAWGADAETFRPERFAGVNPSSYRYSFIKWGVGSSKCMGKNMADLLLKMTVVAVLERFELRPAETEVESDRDTITNKLRSGIEFRRV</sequence>
<evidence type="ECO:0000256" key="4">
    <source>
        <dbReference type="ARBA" id="ARBA00023002"/>
    </source>
</evidence>
<organism evidence="6 7">
    <name type="scientific">Chaetomium fimeti</name>
    <dbReference type="NCBI Taxonomy" id="1854472"/>
    <lineage>
        <taxon>Eukaryota</taxon>
        <taxon>Fungi</taxon>
        <taxon>Dikarya</taxon>
        <taxon>Ascomycota</taxon>
        <taxon>Pezizomycotina</taxon>
        <taxon>Sordariomycetes</taxon>
        <taxon>Sordariomycetidae</taxon>
        <taxon>Sordariales</taxon>
        <taxon>Chaetomiaceae</taxon>
        <taxon>Chaetomium</taxon>
    </lineage>
</organism>
<comment type="caution">
    <text evidence="6">The sequence shown here is derived from an EMBL/GenBank/DDBJ whole genome shotgun (WGS) entry which is preliminary data.</text>
</comment>
<dbReference type="InterPro" id="IPR001128">
    <property type="entry name" value="Cyt_P450"/>
</dbReference>
<dbReference type="Pfam" id="PF00067">
    <property type="entry name" value="p450"/>
    <property type="match status" value="1"/>
</dbReference>
<accession>A0AAE0LUM4</accession>
<comment type="cofactor">
    <cofactor evidence="1">
        <name>heme</name>
        <dbReference type="ChEBI" id="CHEBI:30413"/>
    </cofactor>
</comment>
<evidence type="ECO:0000313" key="7">
    <source>
        <dbReference type="Proteomes" id="UP001278766"/>
    </source>
</evidence>
<name>A0AAE0LUM4_9PEZI</name>
<dbReference type="RefSeq" id="XP_062661880.1">
    <property type="nucleotide sequence ID" value="XM_062808682.1"/>
</dbReference>
<dbReference type="InterPro" id="IPR050121">
    <property type="entry name" value="Cytochrome_P450_monoxygenase"/>
</dbReference>
<evidence type="ECO:0000256" key="5">
    <source>
        <dbReference type="ARBA" id="ARBA00023004"/>
    </source>
</evidence>
<evidence type="ECO:0000313" key="6">
    <source>
        <dbReference type="EMBL" id="KAK3298366.1"/>
    </source>
</evidence>
<dbReference type="SUPFAM" id="SSF48264">
    <property type="entry name" value="Cytochrome P450"/>
    <property type="match status" value="1"/>
</dbReference>